<keyword evidence="3" id="KW-1185">Reference proteome</keyword>
<reference evidence="2" key="1">
    <citation type="submission" date="2025-08" db="UniProtKB">
        <authorList>
            <consortium name="Ensembl"/>
        </authorList>
    </citation>
    <scope>IDENTIFICATION</scope>
</reference>
<evidence type="ECO:0000313" key="3">
    <source>
        <dbReference type="Proteomes" id="UP000233220"/>
    </source>
</evidence>
<evidence type="ECO:0000313" key="2">
    <source>
        <dbReference type="Ensembl" id="ENSSBOP00000003150.1"/>
    </source>
</evidence>
<dbReference type="AlphaFoldDB" id="A0A2K6S6Z2"/>
<feature type="compositionally biased region" description="Polar residues" evidence="1">
    <location>
        <begin position="114"/>
        <end position="124"/>
    </location>
</feature>
<dbReference type="Ensembl" id="ENSSBOT00000017236.1">
    <property type="protein sequence ID" value="ENSSBOP00000003150.1"/>
    <property type="gene ID" value="ENSSBOG00000015754.1"/>
</dbReference>
<dbReference type="GeneTree" id="ENSGT00910000148220"/>
<protein>
    <submittedName>
        <fullName evidence="2">Uncharacterized protein</fullName>
    </submittedName>
</protein>
<dbReference type="OMA" id="CQSQSTR"/>
<feature type="compositionally biased region" description="Pro residues" evidence="1">
    <location>
        <begin position="66"/>
        <end position="82"/>
    </location>
</feature>
<evidence type="ECO:0000256" key="1">
    <source>
        <dbReference type="SAM" id="MobiDB-lite"/>
    </source>
</evidence>
<name>A0A2K6S6Z2_SAIBB</name>
<dbReference type="Proteomes" id="UP000233220">
    <property type="component" value="Unplaced"/>
</dbReference>
<feature type="region of interest" description="Disordered" evidence="1">
    <location>
        <begin position="43"/>
        <end position="136"/>
    </location>
</feature>
<accession>A0A2K6S6Z2</accession>
<organism evidence="2 3">
    <name type="scientific">Saimiri boliviensis boliviensis</name>
    <name type="common">Bolivian squirrel monkey</name>
    <dbReference type="NCBI Taxonomy" id="39432"/>
    <lineage>
        <taxon>Eukaryota</taxon>
        <taxon>Metazoa</taxon>
        <taxon>Chordata</taxon>
        <taxon>Craniata</taxon>
        <taxon>Vertebrata</taxon>
        <taxon>Euteleostomi</taxon>
        <taxon>Mammalia</taxon>
        <taxon>Eutheria</taxon>
        <taxon>Euarchontoglires</taxon>
        <taxon>Primates</taxon>
        <taxon>Haplorrhini</taxon>
        <taxon>Platyrrhini</taxon>
        <taxon>Cebidae</taxon>
        <taxon>Saimiriinae</taxon>
        <taxon>Saimiri</taxon>
    </lineage>
</organism>
<feature type="compositionally biased region" description="Polar residues" evidence="1">
    <location>
        <begin position="91"/>
        <end position="103"/>
    </location>
</feature>
<reference evidence="2" key="2">
    <citation type="submission" date="2025-09" db="UniProtKB">
        <authorList>
            <consortium name="Ensembl"/>
        </authorList>
    </citation>
    <scope>IDENTIFICATION</scope>
</reference>
<sequence>MGHAVPPVAMEGADATEFSIVILPHGPGPGLYLKQLCSSCQSQSTRRLGPGGSQLQCGDTSSSPPCLMPPPAPCPRSRPEPCPLGAAGDGQKTTESHAQVSSRAQDRRVPQPRSPQTDVTSGSHISGHRTGLTWEKCFGHGQSGYVAK</sequence>
<proteinExistence type="predicted"/>